<dbReference type="Gene3D" id="1.10.760.10">
    <property type="entry name" value="Cytochrome c-like domain"/>
    <property type="match status" value="2"/>
</dbReference>
<gene>
    <name evidence="7" type="ORF">MPC4_30137</name>
</gene>
<feature type="domain" description="Cytochrome c" evidence="6">
    <location>
        <begin position="179"/>
        <end position="272"/>
    </location>
</feature>
<dbReference type="GO" id="GO:0046872">
    <property type="term" value="F:metal ion binding"/>
    <property type="evidence" value="ECO:0007669"/>
    <property type="project" value="UniProtKB-KW"/>
</dbReference>
<evidence type="ECO:0000259" key="6">
    <source>
        <dbReference type="PROSITE" id="PS51007"/>
    </source>
</evidence>
<dbReference type="RefSeq" id="WP_174512878.1">
    <property type="nucleotide sequence ID" value="NZ_CABFMQ020000087.1"/>
</dbReference>
<dbReference type="Proteomes" id="UP000485880">
    <property type="component" value="Unassembled WGS sequence"/>
</dbReference>
<dbReference type="SUPFAM" id="SSF46626">
    <property type="entry name" value="Cytochrome c"/>
    <property type="match status" value="2"/>
</dbReference>
<keyword evidence="2 4" id="KW-0479">Metal-binding</keyword>
<feature type="signal peptide" evidence="5">
    <location>
        <begin position="1"/>
        <end position="19"/>
    </location>
</feature>
<dbReference type="Pfam" id="PF00034">
    <property type="entry name" value="Cytochrom_C"/>
    <property type="match status" value="1"/>
</dbReference>
<evidence type="ECO:0000256" key="1">
    <source>
        <dbReference type="ARBA" id="ARBA00022617"/>
    </source>
</evidence>
<dbReference type="GO" id="GO:0020037">
    <property type="term" value="F:heme binding"/>
    <property type="evidence" value="ECO:0007669"/>
    <property type="project" value="InterPro"/>
</dbReference>
<keyword evidence="1 4" id="KW-0349">Heme</keyword>
<protein>
    <submittedName>
        <fullName evidence="7">Cytochrome c class I</fullName>
    </submittedName>
</protein>
<evidence type="ECO:0000313" key="7">
    <source>
        <dbReference type="EMBL" id="VTZ50953.1"/>
    </source>
</evidence>
<dbReference type="EMBL" id="CABFMQ020000087">
    <property type="protein sequence ID" value="VTZ50953.1"/>
    <property type="molecule type" value="Genomic_DNA"/>
</dbReference>
<dbReference type="PANTHER" id="PTHR35008">
    <property type="entry name" value="BLL4482 PROTEIN-RELATED"/>
    <property type="match status" value="1"/>
</dbReference>
<dbReference type="Pfam" id="PF21342">
    <property type="entry name" value="SoxA-TsdA_cyt-c"/>
    <property type="match status" value="1"/>
</dbReference>
<dbReference type="PANTHER" id="PTHR35008:SF9">
    <property type="entry name" value="CYTOCHROME C DOMAIN-CONTAINING PROTEIN"/>
    <property type="match status" value="1"/>
</dbReference>
<dbReference type="InterPro" id="IPR036909">
    <property type="entry name" value="Cyt_c-like_dom_sf"/>
</dbReference>
<keyword evidence="8" id="KW-1185">Reference proteome</keyword>
<evidence type="ECO:0000256" key="5">
    <source>
        <dbReference type="SAM" id="SignalP"/>
    </source>
</evidence>
<dbReference type="PROSITE" id="PS51007">
    <property type="entry name" value="CYTC"/>
    <property type="match status" value="1"/>
</dbReference>
<reference evidence="7 8" key="1">
    <citation type="submission" date="2019-05" db="EMBL/GenBank/DDBJ databases">
        <authorList>
            <person name="Farhan Ul Haque M."/>
        </authorList>
    </citation>
    <scope>NUCLEOTIDE SEQUENCE [LARGE SCALE GENOMIC DNA]</scope>
    <source>
        <strain evidence="7">2</strain>
    </source>
</reference>
<evidence type="ECO:0000256" key="3">
    <source>
        <dbReference type="ARBA" id="ARBA00023004"/>
    </source>
</evidence>
<feature type="chain" id="PRO_5032517550" evidence="5">
    <location>
        <begin position="20"/>
        <end position="333"/>
    </location>
</feature>
<evidence type="ECO:0000256" key="4">
    <source>
        <dbReference type="PROSITE-ProRule" id="PRU00433"/>
    </source>
</evidence>
<dbReference type="InterPro" id="IPR009056">
    <property type="entry name" value="Cyt_c-like_dom"/>
</dbReference>
<organism evidence="7 8">
    <name type="scientific">Methylocella tundrae</name>
    <dbReference type="NCBI Taxonomy" id="227605"/>
    <lineage>
        <taxon>Bacteria</taxon>
        <taxon>Pseudomonadati</taxon>
        <taxon>Pseudomonadota</taxon>
        <taxon>Alphaproteobacteria</taxon>
        <taxon>Hyphomicrobiales</taxon>
        <taxon>Beijerinckiaceae</taxon>
        <taxon>Methylocella</taxon>
    </lineage>
</organism>
<keyword evidence="5" id="KW-0732">Signal</keyword>
<accession>A0A8B6M7D0</accession>
<sequence length="333" mass="35414">MTTLLARYGLAILALIALASPQQSRAQTSPSGAVWSIPDIDALPDDAHGQNVRFGRRLVTQTYALIGPLTADPARRFAGNNLACGDCHLEAGTKKFGAPLFGLFDAFPRYSARRGLKISIEERLNACMTRSMNGRPLPGESPEMQALVAYVKFLSSGLARADTLAGHGSGDMPELDRAADPKRGAAVYARVCAGCHRSDGAGLPMDPEALNLGYAAPPLWGDDSFNDGAGMARISSLANFAHSNMPPGADYLNPRLPVEDAWDVAAYVESQPRPRKAGLDHDFPDLLDKPVDAPYGPYADGFSAAQHKYGPFAPIRAAIARLKADEEATGKAP</sequence>
<dbReference type="InterPro" id="IPR051459">
    <property type="entry name" value="Cytochrome_c-type_DH"/>
</dbReference>
<dbReference type="AlphaFoldDB" id="A0A8B6M7D0"/>
<keyword evidence="3 4" id="KW-0408">Iron</keyword>
<name>A0A8B6M7D0_METTU</name>
<evidence type="ECO:0000256" key="2">
    <source>
        <dbReference type="ARBA" id="ARBA00022723"/>
    </source>
</evidence>
<comment type="caution">
    <text evidence="7">The sequence shown here is derived from an EMBL/GenBank/DDBJ whole genome shotgun (WGS) entry which is preliminary data.</text>
</comment>
<dbReference type="GO" id="GO:0009055">
    <property type="term" value="F:electron transfer activity"/>
    <property type="evidence" value="ECO:0007669"/>
    <property type="project" value="InterPro"/>
</dbReference>
<proteinExistence type="predicted"/>
<evidence type="ECO:0000313" key="8">
    <source>
        <dbReference type="Proteomes" id="UP000485880"/>
    </source>
</evidence>